<evidence type="ECO:0000313" key="2">
    <source>
        <dbReference type="Proteomes" id="UP001150907"/>
    </source>
</evidence>
<reference evidence="1" key="1">
    <citation type="submission" date="2022-07" db="EMBL/GenBank/DDBJ databases">
        <title>Phylogenomic reconstructions and comparative analyses of Kickxellomycotina fungi.</title>
        <authorList>
            <person name="Reynolds N.K."/>
            <person name="Stajich J.E."/>
            <person name="Barry K."/>
            <person name="Grigoriev I.V."/>
            <person name="Crous P."/>
            <person name="Smith M.E."/>
        </authorList>
    </citation>
    <scope>NUCLEOTIDE SEQUENCE</scope>
    <source>
        <strain evidence="1">IMI 214461</strain>
    </source>
</reference>
<dbReference type="Proteomes" id="UP001150907">
    <property type="component" value="Unassembled WGS sequence"/>
</dbReference>
<proteinExistence type="predicted"/>
<accession>A0A9W8EGE7</accession>
<dbReference type="EMBL" id="JANBQF010000103">
    <property type="protein sequence ID" value="KAJ2005409.1"/>
    <property type="molecule type" value="Genomic_DNA"/>
</dbReference>
<name>A0A9W8EGE7_9FUNG</name>
<comment type="caution">
    <text evidence="1">The sequence shown here is derived from an EMBL/GenBank/DDBJ whole genome shotgun (WGS) entry which is preliminary data.</text>
</comment>
<protein>
    <submittedName>
        <fullName evidence="1">Uncharacterized protein</fullName>
    </submittedName>
</protein>
<keyword evidence="2" id="KW-1185">Reference proteome</keyword>
<sequence>MLNSKFTEVDGLWQLEQLPVLHFVFGRDAHSLRSNYLIDDNTICEFYEGETEIDMPELAAIAQRKSTCVSHFFVVNRGLKYWVVSTTDPNICFEFGPSIKTRVISKLVDGSTTIQALIDENQPPADIGPPTNQSPSFKLHDFNGEEVIEGEEFILRIIDNQDTGNDSEDDESMTGTVIDNKSWLGACEHYDEGTKSIIYGSLGCPDRFGFAVVDSITHITLDGKFLHADLSGEHSEVFIESSEPPVPNRIRISSVDNGEYTLSTWENDTRITCDWVKGSYGGISVNTSRYYDSDLPIRLRLVKD</sequence>
<evidence type="ECO:0000313" key="1">
    <source>
        <dbReference type="EMBL" id="KAJ2005409.1"/>
    </source>
</evidence>
<dbReference type="AlphaFoldDB" id="A0A9W8EGE7"/>
<dbReference type="OrthoDB" id="5579563at2759"/>
<gene>
    <name evidence="1" type="ORF">H4R26_001964</name>
</gene>
<organism evidence="1 2">
    <name type="scientific">Coemansia thaxteri</name>
    <dbReference type="NCBI Taxonomy" id="2663907"/>
    <lineage>
        <taxon>Eukaryota</taxon>
        <taxon>Fungi</taxon>
        <taxon>Fungi incertae sedis</taxon>
        <taxon>Zoopagomycota</taxon>
        <taxon>Kickxellomycotina</taxon>
        <taxon>Kickxellomycetes</taxon>
        <taxon>Kickxellales</taxon>
        <taxon>Kickxellaceae</taxon>
        <taxon>Coemansia</taxon>
    </lineage>
</organism>